<dbReference type="Proteomes" id="UP000245771">
    <property type="component" value="Unassembled WGS sequence"/>
</dbReference>
<evidence type="ECO:0000313" key="1">
    <source>
        <dbReference type="EMBL" id="PWN32147.1"/>
    </source>
</evidence>
<reference evidence="1 2" key="1">
    <citation type="journal article" date="2018" name="Mol. Biol. Evol.">
        <title>Broad Genomic Sampling Reveals a Smut Pathogenic Ancestry of the Fungal Clade Ustilaginomycotina.</title>
        <authorList>
            <person name="Kijpornyongpan T."/>
            <person name="Mondo S.J."/>
            <person name="Barry K."/>
            <person name="Sandor L."/>
            <person name="Lee J."/>
            <person name="Lipzen A."/>
            <person name="Pangilinan J."/>
            <person name="LaButti K."/>
            <person name="Hainaut M."/>
            <person name="Henrissat B."/>
            <person name="Grigoriev I.V."/>
            <person name="Spatafora J.W."/>
            <person name="Aime M.C."/>
        </authorList>
    </citation>
    <scope>NUCLEOTIDE SEQUENCE [LARGE SCALE GENOMIC DNA]</scope>
    <source>
        <strain evidence="1 2">MCA 3882</strain>
    </source>
</reference>
<dbReference type="RefSeq" id="XP_025352449.1">
    <property type="nucleotide sequence ID" value="XM_025502995.1"/>
</dbReference>
<dbReference type="GeneID" id="37024776"/>
<dbReference type="EMBL" id="KZ819606">
    <property type="protein sequence ID" value="PWN32147.1"/>
    <property type="molecule type" value="Genomic_DNA"/>
</dbReference>
<gene>
    <name evidence="1" type="ORF">FA14DRAFT_85322</name>
</gene>
<evidence type="ECO:0000313" key="2">
    <source>
        <dbReference type="Proteomes" id="UP000245771"/>
    </source>
</evidence>
<name>A0A316V3K9_9BASI</name>
<dbReference type="InParanoid" id="A0A316V3K9"/>
<keyword evidence="2" id="KW-1185">Reference proteome</keyword>
<proteinExistence type="predicted"/>
<accession>A0A316V3K9</accession>
<dbReference type="AlphaFoldDB" id="A0A316V3K9"/>
<protein>
    <submittedName>
        <fullName evidence="1">Uncharacterized protein</fullName>
    </submittedName>
</protein>
<organism evidence="1 2">
    <name type="scientific">Meira miltonrushii</name>
    <dbReference type="NCBI Taxonomy" id="1280837"/>
    <lineage>
        <taxon>Eukaryota</taxon>
        <taxon>Fungi</taxon>
        <taxon>Dikarya</taxon>
        <taxon>Basidiomycota</taxon>
        <taxon>Ustilaginomycotina</taxon>
        <taxon>Exobasidiomycetes</taxon>
        <taxon>Exobasidiales</taxon>
        <taxon>Brachybasidiaceae</taxon>
        <taxon>Meira</taxon>
    </lineage>
</organism>
<sequence>MSQKGFVQVFQDDDLRDVNRSDQDHNSVLNALDEPNNSLGERRYIHNDTSFATTSSFNNTKFDPMSSSDNLDHSDFNHNHHSAAADFGFLPESPQTTDTCHSNNNFSRPHLQRGYTGNSVDMYASVSQSNTSESAHTLRNVSTIHIIHCGFSFGVFESAVANKGKKRERITCLNLDSYLIISLRLQPISTPES</sequence>